<dbReference type="EMBL" id="ML769430">
    <property type="protein sequence ID" value="KAE9402928.1"/>
    <property type="molecule type" value="Genomic_DNA"/>
</dbReference>
<keyword evidence="2" id="KW-1185">Reference proteome</keyword>
<dbReference type="AlphaFoldDB" id="A0A6A4I0G8"/>
<accession>A0A6A4I0G8</accession>
<name>A0A6A4I0G8_9AGAR</name>
<sequence>MTSSQLYPKPSTAYDFRLGAQRNLSCPYRNPSLDLPDNVRIVEADAEASKSTRIVRGQGKAGAEQSLGPLVSADVIAQDRNPSKNTYPLRSLHQRNILSLVCKTWNIIVLGTAPLWTRLSVPWWCPTTTLIELLERSGGMGVEMMMYGALDSGSTFQENEDDRFHKMHIIRVLASHSYRLQ</sequence>
<gene>
    <name evidence="1" type="ORF">BT96DRAFT_917875</name>
</gene>
<proteinExistence type="predicted"/>
<evidence type="ECO:0000313" key="2">
    <source>
        <dbReference type="Proteomes" id="UP000799118"/>
    </source>
</evidence>
<organism evidence="1 2">
    <name type="scientific">Gymnopus androsaceus JB14</name>
    <dbReference type="NCBI Taxonomy" id="1447944"/>
    <lineage>
        <taxon>Eukaryota</taxon>
        <taxon>Fungi</taxon>
        <taxon>Dikarya</taxon>
        <taxon>Basidiomycota</taxon>
        <taxon>Agaricomycotina</taxon>
        <taxon>Agaricomycetes</taxon>
        <taxon>Agaricomycetidae</taxon>
        <taxon>Agaricales</taxon>
        <taxon>Marasmiineae</taxon>
        <taxon>Omphalotaceae</taxon>
        <taxon>Gymnopus</taxon>
    </lineage>
</organism>
<reference evidence="1" key="1">
    <citation type="journal article" date="2019" name="Environ. Microbiol.">
        <title>Fungal ecological strategies reflected in gene transcription - a case study of two litter decomposers.</title>
        <authorList>
            <person name="Barbi F."/>
            <person name="Kohler A."/>
            <person name="Barry K."/>
            <person name="Baskaran P."/>
            <person name="Daum C."/>
            <person name="Fauchery L."/>
            <person name="Ihrmark K."/>
            <person name="Kuo A."/>
            <person name="LaButti K."/>
            <person name="Lipzen A."/>
            <person name="Morin E."/>
            <person name="Grigoriev I.V."/>
            <person name="Henrissat B."/>
            <person name="Lindahl B."/>
            <person name="Martin F."/>
        </authorList>
    </citation>
    <scope>NUCLEOTIDE SEQUENCE</scope>
    <source>
        <strain evidence="1">JB14</strain>
    </source>
</reference>
<evidence type="ECO:0000313" key="1">
    <source>
        <dbReference type="EMBL" id="KAE9402928.1"/>
    </source>
</evidence>
<dbReference type="Proteomes" id="UP000799118">
    <property type="component" value="Unassembled WGS sequence"/>
</dbReference>
<protein>
    <submittedName>
        <fullName evidence="1">Uncharacterized protein</fullName>
    </submittedName>
</protein>